<dbReference type="Proteomes" id="UP000448867">
    <property type="component" value="Unassembled WGS sequence"/>
</dbReference>
<accession>A0A7X2J2V4</accession>
<evidence type="ECO:0000313" key="6">
    <source>
        <dbReference type="Proteomes" id="UP000448867"/>
    </source>
</evidence>
<dbReference type="PROSITE" id="PS50995">
    <property type="entry name" value="HTH_MARR_2"/>
    <property type="match status" value="1"/>
</dbReference>
<proteinExistence type="predicted"/>
<evidence type="ECO:0000256" key="3">
    <source>
        <dbReference type="ARBA" id="ARBA00023163"/>
    </source>
</evidence>
<keyword evidence="6" id="KW-1185">Reference proteome</keyword>
<reference evidence="5 6" key="1">
    <citation type="submission" date="2019-11" db="EMBL/GenBank/DDBJ databases">
        <title>Bacillus lacus genome.</title>
        <authorList>
            <person name="Allen C.J."/>
            <person name="Newman J.D."/>
        </authorList>
    </citation>
    <scope>NUCLEOTIDE SEQUENCE [LARGE SCALE GENOMIC DNA]</scope>
    <source>
        <strain evidence="5 6">KCTC 33946</strain>
    </source>
</reference>
<keyword evidence="1" id="KW-0805">Transcription regulation</keyword>
<keyword evidence="2" id="KW-0238">DNA-binding</keyword>
<dbReference type="Pfam" id="PF01047">
    <property type="entry name" value="MarR"/>
    <property type="match status" value="1"/>
</dbReference>
<evidence type="ECO:0000313" key="5">
    <source>
        <dbReference type="EMBL" id="MRX74355.1"/>
    </source>
</evidence>
<dbReference type="SUPFAM" id="SSF46785">
    <property type="entry name" value="Winged helix' DNA-binding domain"/>
    <property type="match status" value="1"/>
</dbReference>
<evidence type="ECO:0000259" key="4">
    <source>
        <dbReference type="PROSITE" id="PS50995"/>
    </source>
</evidence>
<dbReference type="RefSeq" id="WP_154309802.1">
    <property type="nucleotide sequence ID" value="NZ_WKKI01000081.1"/>
</dbReference>
<dbReference type="InterPro" id="IPR036390">
    <property type="entry name" value="WH_DNA-bd_sf"/>
</dbReference>
<dbReference type="PANTHER" id="PTHR42756:SF1">
    <property type="entry name" value="TRANSCRIPTIONAL REPRESSOR OF EMRAB OPERON"/>
    <property type="match status" value="1"/>
</dbReference>
<dbReference type="AlphaFoldDB" id="A0A7X2J2V4"/>
<dbReference type="OrthoDB" id="2355600at2"/>
<dbReference type="SMART" id="SM00347">
    <property type="entry name" value="HTH_MARR"/>
    <property type="match status" value="1"/>
</dbReference>
<comment type="caution">
    <text evidence="5">The sequence shown here is derived from an EMBL/GenBank/DDBJ whole genome shotgun (WGS) entry which is preliminary data.</text>
</comment>
<evidence type="ECO:0000256" key="1">
    <source>
        <dbReference type="ARBA" id="ARBA00023015"/>
    </source>
</evidence>
<feature type="domain" description="HTH marR-type" evidence="4">
    <location>
        <begin position="1"/>
        <end position="119"/>
    </location>
</feature>
<dbReference type="Gene3D" id="1.10.10.10">
    <property type="entry name" value="Winged helix-like DNA-binding domain superfamily/Winged helix DNA-binding domain"/>
    <property type="match status" value="1"/>
</dbReference>
<dbReference type="GO" id="GO:0003700">
    <property type="term" value="F:DNA-binding transcription factor activity"/>
    <property type="evidence" value="ECO:0007669"/>
    <property type="project" value="InterPro"/>
</dbReference>
<organism evidence="5 6">
    <name type="scientific">Metabacillus lacus</name>
    <dbReference type="NCBI Taxonomy" id="1983721"/>
    <lineage>
        <taxon>Bacteria</taxon>
        <taxon>Bacillati</taxon>
        <taxon>Bacillota</taxon>
        <taxon>Bacilli</taxon>
        <taxon>Bacillales</taxon>
        <taxon>Bacillaceae</taxon>
        <taxon>Metabacillus</taxon>
    </lineage>
</organism>
<keyword evidence="3" id="KW-0804">Transcription</keyword>
<sequence>MARLHSSILTKYEITSKQFMVLRSVHKLQPVRVQSVAELYQLSMSSVSQLVSKLEKDGYIVRTVNTEDRREIFLTLGTKGEEYFAEHNKVDEMIIEKYYSQLTVEQTRHLRDIARQLHSIVVEEGESP</sequence>
<dbReference type="PRINTS" id="PR00598">
    <property type="entry name" value="HTHMARR"/>
</dbReference>
<dbReference type="InterPro" id="IPR036388">
    <property type="entry name" value="WH-like_DNA-bd_sf"/>
</dbReference>
<protein>
    <submittedName>
        <fullName evidence="5">MarR family transcriptional regulator</fullName>
    </submittedName>
</protein>
<name>A0A7X2J2V4_9BACI</name>
<dbReference type="EMBL" id="WKKI01000081">
    <property type="protein sequence ID" value="MRX74355.1"/>
    <property type="molecule type" value="Genomic_DNA"/>
</dbReference>
<dbReference type="GO" id="GO:0003677">
    <property type="term" value="F:DNA binding"/>
    <property type="evidence" value="ECO:0007669"/>
    <property type="project" value="UniProtKB-KW"/>
</dbReference>
<dbReference type="InterPro" id="IPR000835">
    <property type="entry name" value="HTH_MarR-typ"/>
</dbReference>
<gene>
    <name evidence="5" type="ORF">GJU40_19740</name>
</gene>
<dbReference type="PANTHER" id="PTHR42756">
    <property type="entry name" value="TRANSCRIPTIONAL REGULATOR, MARR"/>
    <property type="match status" value="1"/>
</dbReference>
<evidence type="ECO:0000256" key="2">
    <source>
        <dbReference type="ARBA" id="ARBA00023125"/>
    </source>
</evidence>